<proteinExistence type="inferred from homology"/>
<keyword evidence="6" id="KW-1185">Reference proteome</keyword>
<reference evidence="5 7" key="2">
    <citation type="submission" date="2019-06" db="EMBL/GenBank/DDBJ databases">
        <title>Pseudomonas bimorpha sp. nov. isolated from bovine raw milk and skim milk concentrate.</title>
        <authorList>
            <person name="Hofmann K."/>
            <person name="Huptas C."/>
            <person name="Doll E."/>
            <person name="Scherer S."/>
            <person name="Wenning M."/>
        </authorList>
    </citation>
    <scope>NUCLEOTIDE SEQUENCE [LARGE SCALE GENOMIC DNA]</scope>
    <source>
        <strain evidence="5 7">DSM 17515</strain>
    </source>
</reference>
<protein>
    <submittedName>
        <fullName evidence="5">NAD-dependent succinate-semialdehyde dehydrogenase</fullName>
    </submittedName>
    <submittedName>
        <fullName evidence="4">Succinate semialdehyde dehydrogenase</fullName>
    </submittedName>
</protein>
<dbReference type="GO" id="GO:0009450">
    <property type="term" value="P:gamma-aminobutyric acid catabolic process"/>
    <property type="evidence" value="ECO:0007669"/>
    <property type="project" value="TreeGrafter"/>
</dbReference>
<comment type="similarity">
    <text evidence="1">Belongs to the aldehyde dehydrogenase family.</text>
</comment>
<evidence type="ECO:0000256" key="1">
    <source>
        <dbReference type="ARBA" id="ARBA00009986"/>
    </source>
</evidence>
<dbReference type="SUPFAM" id="SSF53720">
    <property type="entry name" value="ALDH-like"/>
    <property type="match status" value="1"/>
</dbReference>
<evidence type="ECO:0000313" key="5">
    <source>
        <dbReference type="EMBL" id="TWR61871.1"/>
    </source>
</evidence>
<reference evidence="4 6" key="1">
    <citation type="submission" date="2016-10" db="EMBL/GenBank/DDBJ databases">
        <authorList>
            <person name="Varghese N."/>
            <person name="Submissions S."/>
        </authorList>
    </citation>
    <scope>NUCLEOTIDE SEQUENCE [LARGE SCALE GENOMIC DNA]</scope>
    <source>
        <strain evidence="4 6">BS2976</strain>
    </source>
</reference>
<dbReference type="EMBL" id="FNKM01000002">
    <property type="protein sequence ID" value="SDR03142.1"/>
    <property type="molecule type" value="Genomic_DNA"/>
</dbReference>
<dbReference type="Proteomes" id="UP000198740">
    <property type="component" value="Unassembled WGS sequence"/>
</dbReference>
<feature type="domain" description="Aldehyde dehydrogenase" evidence="3">
    <location>
        <begin position="13"/>
        <end position="472"/>
    </location>
</feature>
<dbReference type="InterPro" id="IPR016163">
    <property type="entry name" value="Ald_DH_C"/>
</dbReference>
<evidence type="ECO:0000313" key="6">
    <source>
        <dbReference type="Proteomes" id="UP000198740"/>
    </source>
</evidence>
<sequence>MRVIESLLIDGQWSSGTHLHQADVFNPATGEQIAKLSLASTADLDRALAAAQRGFQVWRKTSAYDRSKILRKAADLVRQRSDEIAALITLEQGKPLAEAKLEAFGAGDHIDWYAEEGRRAYGRVIPPRVRGVRQTVLREPVGPVAAFSPWNFPVSQLVRKIAGALAAGCSIIAKGPEETPSSCIELCRAFQDAGVPEGVLNLVFGVPAEVSDYLIRSDVIRKVSFTGSVPVGRSLGALAGQHLKRCTLELGGHAPFIVCDDVDVNAVAALGAGLKFRNGGQICASPTRFYVQSSVYEQFVEAFCKAGAAIKLGDGHDASTQLGPLANPRRVTAVQEYVDDALALGAHLALGGKGTGGPGFFYPATVLTDVPEGARVMCEEPFGPIASVVRFDTVEDVIEKANSLPFGLAAFAFTRSIQRATLLADELESGMVSINHFGLAAPETPFGGVKDSGYGSEGGSEGLDAYFTTKFVSQIG</sequence>
<organism evidence="5 7">
    <name type="scientific">Pseudomonas grimontii</name>
    <dbReference type="NCBI Taxonomy" id="129847"/>
    <lineage>
        <taxon>Bacteria</taxon>
        <taxon>Pseudomonadati</taxon>
        <taxon>Pseudomonadota</taxon>
        <taxon>Gammaproteobacteria</taxon>
        <taxon>Pseudomonadales</taxon>
        <taxon>Pseudomonadaceae</taxon>
        <taxon>Pseudomonas</taxon>
    </lineage>
</organism>
<dbReference type="InterPro" id="IPR015590">
    <property type="entry name" value="Aldehyde_DH_dom"/>
</dbReference>
<evidence type="ECO:0000259" key="3">
    <source>
        <dbReference type="Pfam" id="PF00171"/>
    </source>
</evidence>
<dbReference type="PANTHER" id="PTHR43353:SF5">
    <property type="entry name" value="SUCCINATE-SEMIALDEHYDE DEHYDROGENASE, MITOCHONDRIAL"/>
    <property type="match status" value="1"/>
</dbReference>
<evidence type="ECO:0000313" key="7">
    <source>
        <dbReference type="Proteomes" id="UP000317267"/>
    </source>
</evidence>
<evidence type="ECO:0000313" key="4">
    <source>
        <dbReference type="EMBL" id="SDR03142.1"/>
    </source>
</evidence>
<dbReference type="InterPro" id="IPR016161">
    <property type="entry name" value="Ald_DH/histidinol_DH"/>
</dbReference>
<evidence type="ECO:0000256" key="2">
    <source>
        <dbReference type="ARBA" id="ARBA00023002"/>
    </source>
</evidence>
<dbReference type="RefSeq" id="WP_090409880.1">
    <property type="nucleotide sequence ID" value="NZ_FNKM01000002.1"/>
</dbReference>
<dbReference type="FunFam" id="3.40.605.10:FF:000033">
    <property type="entry name" value="NAD-dependent succinate-semialdehyde dehydrogenase"/>
    <property type="match status" value="1"/>
</dbReference>
<dbReference type="OrthoDB" id="9812625at2"/>
<name>A0A1H1FQ69_9PSED</name>
<dbReference type="AlphaFoldDB" id="A0A1H1FQ69"/>
<gene>
    <name evidence="5" type="ORF">FIV39_24875</name>
    <name evidence="4" type="ORF">SAMN04490186_2999</name>
</gene>
<dbReference type="PANTHER" id="PTHR43353">
    <property type="entry name" value="SUCCINATE-SEMIALDEHYDE DEHYDROGENASE, MITOCHONDRIAL"/>
    <property type="match status" value="1"/>
</dbReference>
<accession>A0A1H1FQ69</accession>
<dbReference type="InterPro" id="IPR050740">
    <property type="entry name" value="Aldehyde_DH_Superfamily"/>
</dbReference>
<dbReference type="GO" id="GO:0004777">
    <property type="term" value="F:succinate-semialdehyde dehydrogenase (NAD+) activity"/>
    <property type="evidence" value="ECO:0007669"/>
    <property type="project" value="TreeGrafter"/>
</dbReference>
<dbReference type="CDD" id="cd07103">
    <property type="entry name" value="ALDH_F5_SSADH_GabD"/>
    <property type="match status" value="1"/>
</dbReference>
<dbReference type="FunFam" id="3.40.309.10:FF:000009">
    <property type="entry name" value="Aldehyde dehydrogenase A"/>
    <property type="match status" value="1"/>
</dbReference>
<dbReference type="Gene3D" id="3.40.605.10">
    <property type="entry name" value="Aldehyde Dehydrogenase, Chain A, domain 1"/>
    <property type="match status" value="1"/>
</dbReference>
<comment type="caution">
    <text evidence="5">The sequence shown here is derived from an EMBL/GenBank/DDBJ whole genome shotgun (WGS) entry which is preliminary data.</text>
</comment>
<dbReference type="Pfam" id="PF00171">
    <property type="entry name" value="Aldedh"/>
    <property type="match status" value="1"/>
</dbReference>
<dbReference type="Proteomes" id="UP000317267">
    <property type="component" value="Unassembled WGS sequence"/>
</dbReference>
<dbReference type="InterPro" id="IPR016162">
    <property type="entry name" value="Ald_DH_N"/>
</dbReference>
<dbReference type="Gene3D" id="3.40.309.10">
    <property type="entry name" value="Aldehyde Dehydrogenase, Chain A, domain 2"/>
    <property type="match status" value="1"/>
</dbReference>
<dbReference type="EMBL" id="VFES01000018">
    <property type="protein sequence ID" value="TWR61871.1"/>
    <property type="molecule type" value="Genomic_DNA"/>
</dbReference>
<keyword evidence="2" id="KW-0560">Oxidoreductase</keyword>